<dbReference type="WBParaSite" id="Gr19_v10_g2401.t1">
    <property type="protein sequence ID" value="Gr19_v10_g2401.t1"/>
    <property type="gene ID" value="Gr19_v10_g2401"/>
</dbReference>
<dbReference type="AlphaFoldDB" id="A0A914HNG3"/>
<protein>
    <submittedName>
        <fullName evidence="2">Uncharacterized protein</fullName>
    </submittedName>
</protein>
<reference evidence="2" key="1">
    <citation type="submission" date="2022-11" db="UniProtKB">
        <authorList>
            <consortium name="WormBaseParasite"/>
        </authorList>
    </citation>
    <scope>IDENTIFICATION</scope>
</reference>
<name>A0A914HNG3_GLORO</name>
<keyword evidence="1" id="KW-1185">Reference proteome</keyword>
<organism evidence="1 2">
    <name type="scientific">Globodera rostochiensis</name>
    <name type="common">Golden nematode worm</name>
    <name type="synonym">Heterodera rostochiensis</name>
    <dbReference type="NCBI Taxonomy" id="31243"/>
    <lineage>
        <taxon>Eukaryota</taxon>
        <taxon>Metazoa</taxon>
        <taxon>Ecdysozoa</taxon>
        <taxon>Nematoda</taxon>
        <taxon>Chromadorea</taxon>
        <taxon>Rhabditida</taxon>
        <taxon>Tylenchina</taxon>
        <taxon>Tylenchomorpha</taxon>
        <taxon>Tylenchoidea</taxon>
        <taxon>Heteroderidae</taxon>
        <taxon>Heteroderinae</taxon>
        <taxon>Globodera</taxon>
    </lineage>
</organism>
<sequence length="300" mass="34353">MEIDQQQLPSTMTANSFMEMLLTKMVAELLHIPILHQSEQNVLVDQLLSNLTPEQNLLILLEFLKKDLNRRATYWFDIKKHFDVTISSHKSENIFGLKLAVNIETLILMKIIKIIGNFINNSCGKNMWNSVYKEDELKNCSNQINFAELGTIFESEHAKRDDNSFILANLIVGILKNGALPDGADKRLCPYNMDIFAQIDDAEIKLSVLKGLLEFGRLFMETFGIFAIEHRFLGDWRTMLWNNVPITFASYERPEDEMGAIRKSLEKAGLIEAMGDEIVKNRDNQLAKAGVKRKNNSRLN</sequence>
<evidence type="ECO:0000313" key="2">
    <source>
        <dbReference type="WBParaSite" id="Gr19_v10_g2401.t1"/>
    </source>
</evidence>
<proteinExistence type="predicted"/>
<dbReference type="Proteomes" id="UP000887572">
    <property type="component" value="Unplaced"/>
</dbReference>
<accession>A0A914HNG3</accession>
<evidence type="ECO:0000313" key="1">
    <source>
        <dbReference type="Proteomes" id="UP000887572"/>
    </source>
</evidence>